<dbReference type="Proteomes" id="UP000008068">
    <property type="component" value="Unassembled WGS sequence"/>
</dbReference>
<evidence type="ECO:0000313" key="2">
    <source>
        <dbReference type="Proteomes" id="UP000008068"/>
    </source>
</evidence>
<accession>G0N850</accession>
<protein>
    <submittedName>
        <fullName evidence="1">Uncharacterized protein</fullName>
    </submittedName>
</protein>
<proteinExistence type="predicted"/>
<gene>
    <name evidence="1" type="ORF">CAEBREN_20678</name>
</gene>
<dbReference type="EMBL" id="GL379849">
    <property type="protein sequence ID" value="EGT55064.1"/>
    <property type="molecule type" value="Genomic_DNA"/>
</dbReference>
<dbReference type="AlphaFoldDB" id="G0N850"/>
<name>G0N850_CAEBE</name>
<sequence>MRSQNCVNWLILVRECCKNRRERIRKPGEKWSNVFERLYLINQKCYQKVSNCKLLWIRRYTKPNSRTISAGLEESLLPNLMLYIS</sequence>
<evidence type="ECO:0000313" key="1">
    <source>
        <dbReference type="EMBL" id="EGT55064.1"/>
    </source>
</evidence>
<reference evidence="2" key="1">
    <citation type="submission" date="2011-07" db="EMBL/GenBank/DDBJ databases">
        <authorList>
            <consortium name="Caenorhabditis brenneri Sequencing and Analysis Consortium"/>
            <person name="Wilson R.K."/>
        </authorList>
    </citation>
    <scope>NUCLEOTIDE SEQUENCE [LARGE SCALE GENOMIC DNA]</scope>
    <source>
        <strain evidence="2">PB2801</strain>
    </source>
</reference>
<dbReference type="HOGENOM" id="CLU_2514646_0_0_1"/>
<dbReference type="InParanoid" id="G0N850"/>
<organism evidence="2">
    <name type="scientific">Caenorhabditis brenneri</name>
    <name type="common">Nematode worm</name>
    <dbReference type="NCBI Taxonomy" id="135651"/>
    <lineage>
        <taxon>Eukaryota</taxon>
        <taxon>Metazoa</taxon>
        <taxon>Ecdysozoa</taxon>
        <taxon>Nematoda</taxon>
        <taxon>Chromadorea</taxon>
        <taxon>Rhabditida</taxon>
        <taxon>Rhabditina</taxon>
        <taxon>Rhabditomorpha</taxon>
        <taxon>Rhabditoidea</taxon>
        <taxon>Rhabditidae</taxon>
        <taxon>Peloderinae</taxon>
        <taxon>Caenorhabditis</taxon>
    </lineage>
</organism>
<keyword evidence="2" id="KW-1185">Reference proteome</keyword>